<dbReference type="Proteomes" id="UP000799438">
    <property type="component" value="Unassembled WGS sequence"/>
</dbReference>
<dbReference type="GO" id="GO:0071555">
    <property type="term" value="P:cell wall organization"/>
    <property type="evidence" value="ECO:0007669"/>
    <property type="project" value="UniProtKB-KW"/>
</dbReference>
<dbReference type="SUPFAM" id="SSF51445">
    <property type="entry name" value="(Trans)glycosidases"/>
    <property type="match status" value="1"/>
</dbReference>
<organism evidence="8 9">
    <name type="scientific">Aplosporella prunicola CBS 121167</name>
    <dbReference type="NCBI Taxonomy" id="1176127"/>
    <lineage>
        <taxon>Eukaryota</taxon>
        <taxon>Fungi</taxon>
        <taxon>Dikarya</taxon>
        <taxon>Ascomycota</taxon>
        <taxon>Pezizomycotina</taxon>
        <taxon>Dothideomycetes</taxon>
        <taxon>Dothideomycetes incertae sedis</taxon>
        <taxon>Botryosphaeriales</taxon>
        <taxon>Aplosporellaceae</taxon>
        <taxon>Aplosporella</taxon>
    </lineage>
</organism>
<dbReference type="GO" id="GO:0009251">
    <property type="term" value="P:glucan catabolic process"/>
    <property type="evidence" value="ECO:0007669"/>
    <property type="project" value="TreeGrafter"/>
</dbReference>
<dbReference type="RefSeq" id="XP_033395505.1">
    <property type="nucleotide sequence ID" value="XM_033542266.1"/>
</dbReference>
<protein>
    <submittedName>
        <fullName evidence="8">Glycoside hydrolase family 5 protein</fullName>
    </submittedName>
</protein>
<feature type="compositionally biased region" description="Basic and acidic residues" evidence="6">
    <location>
        <begin position="144"/>
        <end position="159"/>
    </location>
</feature>
<dbReference type="GO" id="GO:0004338">
    <property type="term" value="F:glucan exo-1,3-beta-glucosidase activity"/>
    <property type="evidence" value="ECO:0007669"/>
    <property type="project" value="TreeGrafter"/>
</dbReference>
<dbReference type="GO" id="GO:0005576">
    <property type="term" value="C:extracellular region"/>
    <property type="evidence" value="ECO:0007669"/>
    <property type="project" value="TreeGrafter"/>
</dbReference>
<feature type="compositionally biased region" description="Basic and acidic residues" evidence="6">
    <location>
        <begin position="117"/>
        <end position="126"/>
    </location>
</feature>
<keyword evidence="3 5" id="KW-0326">Glycosidase</keyword>
<evidence type="ECO:0000259" key="7">
    <source>
        <dbReference type="Pfam" id="PF00150"/>
    </source>
</evidence>
<keyword evidence="9" id="KW-1185">Reference proteome</keyword>
<dbReference type="InterPro" id="IPR001547">
    <property type="entry name" value="Glyco_hydro_5"/>
</dbReference>
<dbReference type="PANTHER" id="PTHR31297:SF8">
    <property type="entry name" value="GLYCOSIDE HYDROLASE FAMILY 5 DOMAIN-CONTAINING PROTEIN"/>
    <property type="match status" value="1"/>
</dbReference>
<dbReference type="GO" id="GO:0009986">
    <property type="term" value="C:cell surface"/>
    <property type="evidence" value="ECO:0007669"/>
    <property type="project" value="TreeGrafter"/>
</dbReference>
<dbReference type="OrthoDB" id="62120at2759"/>
<evidence type="ECO:0000313" key="9">
    <source>
        <dbReference type="Proteomes" id="UP000799438"/>
    </source>
</evidence>
<evidence type="ECO:0000256" key="3">
    <source>
        <dbReference type="ARBA" id="ARBA00023295"/>
    </source>
</evidence>
<dbReference type="Gene3D" id="3.20.20.80">
    <property type="entry name" value="Glycosidases"/>
    <property type="match status" value="1"/>
</dbReference>
<proteinExistence type="inferred from homology"/>
<dbReference type="InterPro" id="IPR050386">
    <property type="entry name" value="Glycosyl_hydrolase_5"/>
</dbReference>
<dbReference type="Pfam" id="PF00150">
    <property type="entry name" value="Cellulase"/>
    <property type="match status" value="1"/>
</dbReference>
<sequence>MASDKPEGPDSQHHYQLPAAAEQRHHEPHRSSSVPHRDEVYGTQIKIFNSRRMSTSTANPYHRGEEAYYDWEHHRLAAKIEVQRGRVVQAHKDLAQQEALLDRAKADLKSLEMELQDNDIKHRDQRNGGATVLTDAPAKKAKRSAHDDDRDSGDKKGVREDPQALRGILSLPLHLSLYVTVGMLKLFCTIVLCALVARANAIGKRDTTFTWGIDKLRGVNIGGWLILEPFITPSIFERFPSEAGIVDEYTLCQHLGPQVARDTVLAPHWEAWVSRADFERIAGAGFNFVRVPVPFWAFDAFDTPYATGAAPYLDKAISWARDTGLKVLVDLHTAPRSQNGYDNSGQRMDTPGWGEGESVGQMLSVLHTVAAKYASAEFRDVVLGIELLNEPAGYTLDMNMVRQFYRNGWGEVREFGDTVVILQDAFNDAASFNGWMTPADGGVQGVAIDHHEYQVFELDMVKWSHEQHRRGVCDRAWKWEGADKWTFVGEWSAAMTDCAKWLNGYLRGARYDGTYLTTDYIGDCTQYNNISSWNQELRDATRAYVEAQINTFEAGTQGWVFWNFKTESAAEWDLFALLNAGLFPNAVAERQFKRVC</sequence>
<dbReference type="PANTHER" id="PTHR31297">
    <property type="entry name" value="GLUCAN ENDO-1,6-BETA-GLUCOSIDASE B"/>
    <property type="match status" value="1"/>
</dbReference>
<evidence type="ECO:0000256" key="2">
    <source>
        <dbReference type="ARBA" id="ARBA00022801"/>
    </source>
</evidence>
<dbReference type="GeneID" id="54299763"/>
<evidence type="ECO:0000256" key="6">
    <source>
        <dbReference type="SAM" id="MobiDB-lite"/>
    </source>
</evidence>
<evidence type="ECO:0000256" key="4">
    <source>
        <dbReference type="ARBA" id="ARBA00023316"/>
    </source>
</evidence>
<feature type="domain" description="Glycoside hydrolase family 5" evidence="7">
    <location>
        <begin position="275"/>
        <end position="495"/>
    </location>
</feature>
<name>A0A6A6B6M9_9PEZI</name>
<dbReference type="EMBL" id="ML995491">
    <property type="protein sequence ID" value="KAF2139792.1"/>
    <property type="molecule type" value="Genomic_DNA"/>
</dbReference>
<feature type="compositionally biased region" description="Basic and acidic residues" evidence="6">
    <location>
        <begin position="1"/>
        <end position="13"/>
    </location>
</feature>
<feature type="region of interest" description="Disordered" evidence="6">
    <location>
        <begin position="1"/>
        <end position="40"/>
    </location>
</feature>
<gene>
    <name evidence="8" type="ORF">K452DRAFT_299786</name>
</gene>
<evidence type="ECO:0000313" key="8">
    <source>
        <dbReference type="EMBL" id="KAF2139792.1"/>
    </source>
</evidence>
<keyword evidence="4" id="KW-0961">Cell wall biogenesis/degradation</keyword>
<evidence type="ECO:0000256" key="5">
    <source>
        <dbReference type="RuleBase" id="RU361153"/>
    </source>
</evidence>
<dbReference type="AlphaFoldDB" id="A0A6A6B6M9"/>
<evidence type="ECO:0000256" key="1">
    <source>
        <dbReference type="ARBA" id="ARBA00005641"/>
    </source>
</evidence>
<accession>A0A6A6B6M9</accession>
<dbReference type="InterPro" id="IPR017853">
    <property type="entry name" value="GH"/>
</dbReference>
<comment type="similarity">
    <text evidence="1 5">Belongs to the glycosyl hydrolase 5 (cellulase A) family.</text>
</comment>
<feature type="region of interest" description="Disordered" evidence="6">
    <location>
        <begin position="117"/>
        <end position="159"/>
    </location>
</feature>
<reference evidence="8" key="1">
    <citation type="journal article" date="2020" name="Stud. Mycol.">
        <title>101 Dothideomycetes genomes: a test case for predicting lifestyles and emergence of pathogens.</title>
        <authorList>
            <person name="Haridas S."/>
            <person name="Albert R."/>
            <person name="Binder M."/>
            <person name="Bloem J."/>
            <person name="Labutti K."/>
            <person name="Salamov A."/>
            <person name="Andreopoulos B."/>
            <person name="Baker S."/>
            <person name="Barry K."/>
            <person name="Bills G."/>
            <person name="Bluhm B."/>
            <person name="Cannon C."/>
            <person name="Castanera R."/>
            <person name="Culley D."/>
            <person name="Daum C."/>
            <person name="Ezra D."/>
            <person name="Gonzalez J."/>
            <person name="Henrissat B."/>
            <person name="Kuo A."/>
            <person name="Liang C."/>
            <person name="Lipzen A."/>
            <person name="Lutzoni F."/>
            <person name="Magnuson J."/>
            <person name="Mondo S."/>
            <person name="Nolan M."/>
            <person name="Ohm R."/>
            <person name="Pangilinan J."/>
            <person name="Park H.-J."/>
            <person name="Ramirez L."/>
            <person name="Alfaro M."/>
            <person name="Sun H."/>
            <person name="Tritt A."/>
            <person name="Yoshinaga Y."/>
            <person name="Zwiers L.-H."/>
            <person name="Turgeon B."/>
            <person name="Goodwin S."/>
            <person name="Spatafora J."/>
            <person name="Crous P."/>
            <person name="Grigoriev I."/>
        </authorList>
    </citation>
    <scope>NUCLEOTIDE SEQUENCE</scope>
    <source>
        <strain evidence="8">CBS 121167</strain>
    </source>
</reference>
<keyword evidence="2 5" id="KW-0378">Hydrolase</keyword>